<evidence type="ECO:0000256" key="4">
    <source>
        <dbReference type="ARBA" id="ARBA00022807"/>
    </source>
</evidence>
<name>A0A2N1PQL4_9BACT</name>
<feature type="domain" description="NlpC/P60" evidence="6">
    <location>
        <begin position="439"/>
        <end position="628"/>
    </location>
</feature>
<keyword evidence="4" id="KW-0788">Thiol protease</keyword>
<dbReference type="Gene3D" id="3.90.1720.10">
    <property type="entry name" value="endopeptidase domain like (from Nostoc punctiforme)"/>
    <property type="match status" value="1"/>
</dbReference>
<evidence type="ECO:0000313" key="8">
    <source>
        <dbReference type="Proteomes" id="UP000233256"/>
    </source>
</evidence>
<dbReference type="AlphaFoldDB" id="A0A2N1PQL4"/>
<sequence>MNNNLSGNYSLLRVVLLLSLVLSLGSALPQLMNPAFSQSYSGKVNDGVYSLNVREGPSVRNSIVTEIHSGQRFTVIDEQDGWYSIMLPDGTKGWTSGKYVSVTKTDISLKLLSPPDGGSVPDETVTLSWQSSEDSGCYRVVVKESATGSGDRHFLPQVTTQVVKGLKKGCTYAWMVASMTESGLSDYTQAWTFTVGAEVVSECPAIQEAHVISGIKGSASELIPGYQPKVVGSDSKVVLYSVVGARTADGKYLYFLGDTSRESKNYPSAAVIFDRASNSEKKITLNRWDSKKWGALKFQWGRIDARLKHSNLSHYNGEDSPDYVWYTNVVPNGSKEGQWWKWDRLEYAEKPLKNSEDRWWHFILPFLKKDQPWKMDAPALSNGGTLRFKVQVIHDSKGQNMTVESYGKFTQPFSSGGTLVDEDYYCGIREEVQRVTYLGGTENKFLNGMFAYQGVPWLYGSAVVGKSHGHQTEKFAGFDCADLAMGAYRLAVDPGFKVKLGAHTLAQSKTRQKKYPWLDFAKSGSADNRGGKFRLESAVTPAGEAVVIGIGSGEEEIAPGDLVFFDWNKDGKWDHTTVFVKDGPRKPGVLSGDDILTWANHSGVAIQELNVLLHTDRTRMGIRYWPSK</sequence>
<dbReference type="InterPro" id="IPR003646">
    <property type="entry name" value="SH3-like_bac-type"/>
</dbReference>
<comment type="similarity">
    <text evidence="1">Belongs to the peptidase C40 family.</text>
</comment>
<dbReference type="Pfam" id="PF08239">
    <property type="entry name" value="SH3_3"/>
    <property type="match status" value="1"/>
</dbReference>
<proteinExistence type="inferred from homology"/>
<dbReference type="InterPro" id="IPR013783">
    <property type="entry name" value="Ig-like_fold"/>
</dbReference>
<feature type="domain" description="SH3b" evidence="5">
    <location>
        <begin position="39"/>
        <end position="104"/>
    </location>
</feature>
<dbReference type="InterPro" id="IPR000064">
    <property type="entry name" value="NLP_P60_dom"/>
</dbReference>
<protein>
    <submittedName>
        <fullName evidence="7">Uncharacterized protein</fullName>
    </submittedName>
</protein>
<accession>A0A2N1PQL4</accession>
<evidence type="ECO:0000256" key="1">
    <source>
        <dbReference type="ARBA" id="ARBA00007074"/>
    </source>
</evidence>
<dbReference type="Gene3D" id="2.30.30.40">
    <property type="entry name" value="SH3 Domains"/>
    <property type="match status" value="1"/>
</dbReference>
<dbReference type="InterPro" id="IPR036116">
    <property type="entry name" value="FN3_sf"/>
</dbReference>
<keyword evidence="3" id="KW-0378">Hydrolase</keyword>
<dbReference type="SMART" id="SM00287">
    <property type="entry name" value="SH3b"/>
    <property type="match status" value="1"/>
</dbReference>
<dbReference type="EMBL" id="PGXC01000005">
    <property type="protein sequence ID" value="PKK90631.1"/>
    <property type="molecule type" value="Genomic_DNA"/>
</dbReference>
<dbReference type="SUPFAM" id="SSF54001">
    <property type="entry name" value="Cysteine proteinases"/>
    <property type="match status" value="1"/>
</dbReference>
<dbReference type="PROSITE" id="PS51781">
    <property type="entry name" value="SH3B"/>
    <property type="match status" value="1"/>
</dbReference>
<gene>
    <name evidence="7" type="ORF">CVV64_09750</name>
</gene>
<reference evidence="7 8" key="1">
    <citation type="journal article" date="2017" name="ISME J.">
        <title>Potential for microbial H2 and metal transformations associated with novel bacteria and archaea in deep terrestrial subsurface sediments.</title>
        <authorList>
            <person name="Hernsdorf A.W."/>
            <person name="Amano Y."/>
            <person name="Miyakawa K."/>
            <person name="Ise K."/>
            <person name="Suzuki Y."/>
            <person name="Anantharaman K."/>
            <person name="Probst A."/>
            <person name="Burstein D."/>
            <person name="Thomas B.C."/>
            <person name="Banfield J.F."/>
        </authorList>
    </citation>
    <scope>NUCLEOTIDE SEQUENCE [LARGE SCALE GENOMIC DNA]</scope>
    <source>
        <strain evidence="7">HGW-Wallbacteria-1</strain>
    </source>
</reference>
<dbReference type="PROSITE" id="PS51935">
    <property type="entry name" value="NLPC_P60"/>
    <property type="match status" value="1"/>
</dbReference>
<evidence type="ECO:0000259" key="5">
    <source>
        <dbReference type="PROSITE" id="PS51781"/>
    </source>
</evidence>
<dbReference type="InterPro" id="IPR038765">
    <property type="entry name" value="Papain-like_cys_pep_sf"/>
</dbReference>
<dbReference type="SUPFAM" id="SSF49265">
    <property type="entry name" value="Fibronectin type III"/>
    <property type="match status" value="1"/>
</dbReference>
<dbReference type="Proteomes" id="UP000233256">
    <property type="component" value="Unassembled WGS sequence"/>
</dbReference>
<keyword evidence="2" id="KW-0645">Protease</keyword>
<evidence type="ECO:0000259" key="6">
    <source>
        <dbReference type="PROSITE" id="PS51935"/>
    </source>
</evidence>
<comment type="caution">
    <text evidence="7">The sequence shown here is derived from an EMBL/GenBank/DDBJ whole genome shotgun (WGS) entry which is preliminary data.</text>
</comment>
<dbReference type="GO" id="GO:0006508">
    <property type="term" value="P:proteolysis"/>
    <property type="evidence" value="ECO:0007669"/>
    <property type="project" value="UniProtKB-KW"/>
</dbReference>
<dbReference type="GO" id="GO:0008234">
    <property type="term" value="F:cysteine-type peptidase activity"/>
    <property type="evidence" value="ECO:0007669"/>
    <property type="project" value="UniProtKB-KW"/>
</dbReference>
<evidence type="ECO:0000256" key="2">
    <source>
        <dbReference type="ARBA" id="ARBA00022670"/>
    </source>
</evidence>
<evidence type="ECO:0000313" key="7">
    <source>
        <dbReference type="EMBL" id="PKK90631.1"/>
    </source>
</evidence>
<dbReference type="Gene3D" id="2.60.40.10">
    <property type="entry name" value="Immunoglobulins"/>
    <property type="match status" value="1"/>
</dbReference>
<evidence type="ECO:0000256" key="3">
    <source>
        <dbReference type="ARBA" id="ARBA00022801"/>
    </source>
</evidence>
<organism evidence="7 8">
    <name type="scientific">Candidatus Wallbacteria bacterium HGW-Wallbacteria-1</name>
    <dbReference type="NCBI Taxonomy" id="2013854"/>
    <lineage>
        <taxon>Bacteria</taxon>
        <taxon>Candidatus Walliibacteriota</taxon>
    </lineage>
</organism>